<organism evidence="1">
    <name type="scientific">Rhizophora mucronata</name>
    <name type="common">Asiatic mangrove</name>
    <dbReference type="NCBI Taxonomy" id="61149"/>
    <lineage>
        <taxon>Eukaryota</taxon>
        <taxon>Viridiplantae</taxon>
        <taxon>Streptophyta</taxon>
        <taxon>Embryophyta</taxon>
        <taxon>Tracheophyta</taxon>
        <taxon>Spermatophyta</taxon>
        <taxon>Magnoliopsida</taxon>
        <taxon>eudicotyledons</taxon>
        <taxon>Gunneridae</taxon>
        <taxon>Pentapetalae</taxon>
        <taxon>rosids</taxon>
        <taxon>fabids</taxon>
        <taxon>Malpighiales</taxon>
        <taxon>Rhizophoraceae</taxon>
        <taxon>Rhizophora</taxon>
    </lineage>
</organism>
<proteinExistence type="predicted"/>
<name>A0A2P2QB67_RHIMU</name>
<accession>A0A2P2QB67</accession>
<evidence type="ECO:0000313" key="1">
    <source>
        <dbReference type="EMBL" id="MBX64231.1"/>
    </source>
</evidence>
<protein>
    <submittedName>
        <fullName evidence="1">Uncharacterized protein</fullName>
    </submittedName>
</protein>
<sequence length="20" mass="2491">MIKINCWQQSWLVTKHSLFQ</sequence>
<dbReference type="AlphaFoldDB" id="A0A2P2QB67"/>
<dbReference type="EMBL" id="GGEC01083747">
    <property type="protein sequence ID" value="MBX64231.1"/>
    <property type="molecule type" value="Transcribed_RNA"/>
</dbReference>
<reference evidence="1" key="1">
    <citation type="submission" date="2018-02" db="EMBL/GenBank/DDBJ databases">
        <title>Rhizophora mucronata_Transcriptome.</title>
        <authorList>
            <person name="Meera S.P."/>
            <person name="Sreeshan A."/>
            <person name="Augustine A."/>
        </authorList>
    </citation>
    <scope>NUCLEOTIDE SEQUENCE</scope>
    <source>
        <tissue evidence="1">Leaf</tissue>
    </source>
</reference>